<dbReference type="Gene3D" id="1.10.10.10">
    <property type="entry name" value="Winged helix-like DNA-binding domain superfamily/Winged helix DNA-binding domain"/>
    <property type="match status" value="1"/>
</dbReference>
<dbReference type="SMART" id="SM00100">
    <property type="entry name" value="cNMP"/>
    <property type="match status" value="1"/>
</dbReference>
<dbReference type="PROSITE" id="PS50042">
    <property type="entry name" value="CNMP_BINDING_3"/>
    <property type="match status" value="1"/>
</dbReference>
<protein>
    <submittedName>
        <fullName evidence="6">Global nitrogen regulator</fullName>
    </submittedName>
</protein>
<name>A0A5C5XNF9_9PLAN</name>
<evidence type="ECO:0000256" key="2">
    <source>
        <dbReference type="ARBA" id="ARBA00023125"/>
    </source>
</evidence>
<keyword evidence="1" id="KW-0805">Transcription regulation</keyword>
<dbReference type="GO" id="GO:0005829">
    <property type="term" value="C:cytosol"/>
    <property type="evidence" value="ECO:0007669"/>
    <property type="project" value="TreeGrafter"/>
</dbReference>
<proteinExistence type="predicted"/>
<dbReference type="GO" id="GO:0003700">
    <property type="term" value="F:DNA-binding transcription factor activity"/>
    <property type="evidence" value="ECO:0007669"/>
    <property type="project" value="TreeGrafter"/>
</dbReference>
<dbReference type="EMBL" id="SJPG01000001">
    <property type="protein sequence ID" value="TWT64021.1"/>
    <property type="molecule type" value="Genomic_DNA"/>
</dbReference>
<keyword evidence="2" id="KW-0238">DNA-binding</keyword>
<dbReference type="SUPFAM" id="SSF46785">
    <property type="entry name" value="Winged helix' DNA-binding domain"/>
    <property type="match status" value="1"/>
</dbReference>
<feature type="domain" description="Cyclic nucleotide-binding" evidence="4">
    <location>
        <begin position="13"/>
        <end position="116"/>
    </location>
</feature>
<evidence type="ECO:0000256" key="3">
    <source>
        <dbReference type="ARBA" id="ARBA00023163"/>
    </source>
</evidence>
<dbReference type="PROSITE" id="PS51063">
    <property type="entry name" value="HTH_CRP_2"/>
    <property type="match status" value="1"/>
</dbReference>
<comment type="caution">
    <text evidence="6">The sequence shown here is derived from an EMBL/GenBank/DDBJ whole genome shotgun (WGS) entry which is preliminary data.</text>
</comment>
<dbReference type="GO" id="GO:0003677">
    <property type="term" value="F:DNA binding"/>
    <property type="evidence" value="ECO:0007669"/>
    <property type="project" value="UniProtKB-KW"/>
</dbReference>
<organism evidence="6 7">
    <name type="scientific">Rubinisphaera italica</name>
    <dbReference type="NCBI Taxonomy" id="2527969"/>
    <lineage>
        <taxon>Bacteria</taxon>
        <taxon>Pseudomonadati</taxon>
        <taxon>Planctomycetota</taxon>
        <taxon>Planctomycetia</taxon>
        <taxon>Planctomycetales</taxon>
        <taxon>Planctomycetaceae</taxon>
        <taxon>Rubinisphaera</taxon>
    </lineage>
</organism>
<dbReference type="PRINTS" id="PR00034">
    <property type="entry name" value="HTHCRP"/>
</dbReference>
<gene>
    <name evidence="6" type="primary">ntcA_2</name>
    <name evidence="6" type="ORF">Pan54_47810</name>
</gene>
<dbReference type="InterPro" id="IPR012318">
    <property type="entry name" value="HTH_CRP"/>
</dbReference>
<dbReference type="AlphaFoldDB" id="A0A5C5XNF9"/>
<evidence type="ECO:0000313" key="7">
    <source>
        <dbReference type="Proteomes" id="UP000316095"/>
    </source>
</evidence>
<dbReference type="Proteomes" id="UP000316095">
    <property type="component" value="Unassembled WGS sequence"/>
</dbReference>
<keyword evidence="3" id="KW-0804">Transcription</keyword>
<evidence type="ECO:0000256" key="1">
    <source>
        <dbReference type="ARBA" id="ARBA00023015"/>
    </source>
</evidence>
<feature type="domain" description="HTH crp-type" evidence="5">
    <location>
        <begin position="147"/>
        <end position="220"/>
    </location>
</feature>
<dbReference type="InterPro" id="IPR018490">
    <property type="entry name" value="cNMP-bd_dom_sf"/>
</dbReference>
<dbReference type="InterPro" id="IPR014710">
    <property type="entry name" value="RmlC-like_jellyroll"/>
</dbReference>
<dbReference type="Pfam" id="PF13545">
    <property type="entry name" value="HTH_Crp_2"/>
    <property type="match status" value="1"/>
</dbReference>
<dbReference type="PANTHER" id="PTHR24567">
    <property type="entry name" value="CRP FAMILY TRANSCRIPTIONAL REGULATORY PROTEIN"/>
    <property type="match status" value="1"/>
</dbReference>
<dbReference type="OrthoDB" id="9812325at2"/>
<dbReference type="InterPro" id="IPR036388">
    <property type="entry name" value="WH-like_DNA-bd_sf"/>
</dbReference>
<evidence type="ECO:0000259" key="5">
    <source>
        <dbReference type="PROSITE" id="PS51063"/>
    </source>
</evidence>
<dbReference type="SUPFAM" id="SSF51206">
    <property type="entry name" value="cAMP-binding domain-like"/>
    <property type="match status" value="1"/>
</dbReference>
<sequence>MSQQLWYVRDCSLFRRLSEEQLIRLERRARIREFPRNSVIYLPSDEADGAFLLGRGRVRICSNTAEGKQSILAFIDPGELFGELSLVQGGEREERAEAAMDSTVILLPGEELRQIMEESAMLSLGVTKLIGLRRKRIERRLRNLLFRSNRDRIGHLLLELTEQYGKVVEDGVHLNIKLSHQEMASIIGVTRETVTTLLGELQLEGLVKVSRQKVIIRNLRRLASILDVAVPSLAVGAETRSIPKPFTSRPLPSQGGVDS</sequence>
<evidence type="ECO:0000259" key="4">
    <source>
        <dbReference type="PROSITE" id="PS50042"/>
    </source>
</evidence>
<dbReference type="Gene3D" id="2.60.120.10">
    <property type="entry name" value="Jelly Rolls"/>
    <property type="match status" value="1"/>
</dbReference>
<keyword evidence="7" id="KW-1185">Reference proteome</keyword>
<dbReference type="PANTHER" id="PTHR24567:SF74">
    <property type="entry name" value="HTH-TYPE TRANSCRIPTIONAL REGULATOR ARCR"/>
    <property type="match status" value="1"/>
</dbReference>
<reference evidence="6 7" key="1">
    <citation type="submission" date="2019-02" db="EMBL/GenBank/DDBJ databases">
        <title>Deep-cultivation of Planctomycetes and their phenomic and genomic characterization uncovers novel biology.</title>
        <authorList>
            <person name="Wiegand S."/>
            <person name="Jogler M."/>
            <person name="Boedeker C."/>
            <person name="Pinto D."/>
            <person name="Vollmers J."/>
            <person name="Rivas-Marin E."/>
            <person name="Kohn T."/>
            <person name="Peeters S.H."/>
            <person name="Heuer A."/>
            <person name="Rast P."/>
            <person name="Oberbeckmann S."/>
            <person name="Bunk B."/>
            <person name="Jeske O."/>
            <person name="Meyerdierks A."/>
            <person name="Storesund J.E."/>
            <person name="Kallscheuer N."/>
            <person name="Luecker S."/>
            <person name="Lage O.M."/>
            <person name="Pohl T."/>
            <person name="Merkel B.J."/>
            <person name="Hornburger P."/>
            <person name="Mueller R.-W."/>
            <person name="Bruemmer F."/>
            <person name="Labrenz M."/>
            <person name="Spormann A.M."/>
            <person name="Op Den Camp H."/>
            <person name="Overmann J."/>
            <person name="Amann R."/>
            <person name="Jetten M.S.M."/>
            <person name="Mascher T."/>
            <person name="Medema M.H."/>
            <person name="Devos D.P."/>
            <person name="Kaster A.-K."/>
            <person name="Ovreas L."/>
            <person name="Rohde M."/>
            <person name="Galperin M.Y."/>
            <person name="Jogler C."/>
        </authorList>
    </citation>
    <scope>NUCLEOTIDE SEQUENCE [LARGE SCALE GENOMIC DNA]</scope>
    <source>
        <strain evidence="6 7">Pan54</strain>
    </source>
</reference>
<accession>A0A5C5XNF9</accession>
<dbReference type="SMART" id="SM00419">
    <property type="entry name" value="HTH_CRP"/>
    <property type="match status" value="1"/>
</dbReference>
<evidence type="ECO:0000313" key="6">
    <source>
        <dbReference type="EMBL" id="TWT64021.1"/>
    </source>
</evidence>
<dbReference type="InterPro" id="IPR050397">
    <property type="entry name" value="Env_Response_Regulators"/>
</dbReference>
<dbReference type="RefSeq" id="WP_146505773.1">
    <property type="nucleotide sequence ID" value="NZ_SJPG01000001.1"/>
</dbReference>
<dbReference type="InterPro" id="IPR000595">
    <property type="entry name" value="cNMP-bd_dom"/>
</dbReference>
<dbReference type="Pfam" id="PF00027">
    <property type="entry name" value="cNMP_binding"/>
    <property type="match status" value="1"/>
</dbReference>
<dbReference type="CDD" id="cd00038">
    <property type="entry name" value="CAP_ED"/>
    <property type="match status" value="1"/>
</dbReference>
<dbReference type="InterPro" id="IPR036390">
    <property type="entry name" value="WH_DNA-bd_sf"/>
</dbReference>